<dbReference type="EMBL" id="CP061799">
    <property type="protein sequence ID" value="QTA83017.1"/>
    <property type="molecule type" value="Genomic_DNA"/>
</dbReference>
<dbReference type="RefSeq" id="WP_275950199.1">
    <property type="nucleotide sequence ID" value="NZ_CP061799.1"/>
</dbReference>
<evidence type="ECO:0000313" key="2">
    <source>
        <dbReference type="Proteomes" id="UP000663720"/>
    </source>
</evidence>
<organism evidence="1 2">
    <name type="scientific">Desulfonema limicola</name>
    <dbReference type="NCBI Taxonomy" id="45656"/>
    <lineage>
        <taxon>Bacteria</taxon>
        <taxon>Pseudomonadati</taxon>
        <taxon>Thermodesulfobacteriota</taxon>
        <taxon>Desulfobacteria</taxon>
        <taxon>Desulfobacterales</taxon>
        <taxon>Desulfococcaceae</taxon>
        <taxon>Desulfonema</taxon>
    </lineage>
</organism>
<gene>
    <name evidence="1" type="ORF">dnl_54100</name>
</gene>
<dbReference type="AlphaFoldDB" id="A0A975BCM4"/>
<dbReference type="Pfam" id="PF14076">
    <property type="entry name" value="DUF4258"/>
    <property type="match status" value="1"/>
</dbReference>
<sequence>MFIPHAVRQMSRPDRMIKTSEIRDVIKYGEIIENYPEDARGHSCLVFGFGENTRFIHVVCSPKKDYLAIITAYIPDSNQWEKT</sequence>
<keyword evidence="2" id="KW-1185">Reference proteome</keyword>
<evidence type="ECO:0000313" key="1">
    <source>
        <dbReference type="EMBL" id="QTA83017.1"/>
    </source>
</evidence>
<dbReference type="InterPro" id="IPR025354">
    <property type="entry name" value="DUF4258"/>
</dbReference>
<reference evidence="1" key="1">
    <citation type="journal article" date="2021" name="Microb. Physiol.">
        <title>Proteogenomic Insights into the Physiology of Marine, Sulfate-Reducing, Filamentous Desulfonema limicola and Desulfonema magnum.</title>
        <authorList>
            <person name="Schnaars V."/>
            <person name="Wohlbrand L."/>
            <person name="Scheve S."/>
            <person name="Hinrichs C."/>
            <person name="Reinhardt R."/>
            <person name="Rabus R."/>
        </authorList>
    </citation>
    <scope>NUCLEOTIDE SEQUENCE</scope>
    <source>
        <strain evidence="1">5ac10</strain>
    </source>
</reference>
<dbReference type="Proteomes" id="UP000663720">
    <property type="component" value="Chromosome"/>
</dbReference>
<dbReference type="KEGG" id="dli:dnl_54100"/>
<name>A0A975BCM4_9BACT</name>
<protein>
    <submittedName>
        <fullName evidence="1">DUF4258</fullName>
    </submittedName>
</protein>
<accession>A0A975BCM4</accession>
<proteinExistence type="predicted"/>